<name>A0A9N9EFM6_9GLOM</name>
<evidence type="ECO:0000256" key="4">
    <source>
        <dbReference type="ARBA" id="ARBA00022722"/>
    </source>
</evidence>
<dbReference type="Pfam" id="PF00078">
    <property type="entry name" value="RVT_1"/>
    <property type="match status" value="1"/>
</dbReference>
<dbReference type="InterPro" id="IPR043128">
    <property type="entry name" value="Rev_trsase/Diguanyl_cyclase"/>
</dbReference>
<reference evidence="10" key="1">
    <citation type="submission" date="2021-06" db="EMBL/GenBank/DDBJ databases">
        <authorList>
            <person name="Kallberg Y."/>
            <person name="Tangrot J."/>
            <person name="Rosling A."/>
        </authorList>
    </citation>
    <scope>NUCLEOTIDE SEQUENCE</scope>
    <source>
        <strain evidence="10">IA702</strain>
    </source>
</reference>
<dbReference type="Pfam" id="PF17917">
    <property type="entry name" value="RT_RNaseH"/>
    <property type="match status" value="1"/>
</dbReference>
<keyword evidence="5" id="KW-0064">Aspartyl protease</keyword>
<organism evidence="10 11">
    <name type="scientific">Paraglomus occultum</name>
    <dbReference type="NCBI Taxonomy" id="144539"/>
    <lineage>
        <taxon>Eukaryota</taxon>
        <taxon>Fungi</taxon>
        <taxon>Fungi incertae sedis</taxon>
        <taxon>Mucoromycota</taxon>
        <taxon>Glomeromycotina</taxon>
        <taxon>Glomeromycetes</taxon>
        <taxon>Paraglomerales</taxon>
        <taxon>Paraglomeraceae</taxon>
        <taxon>Paraglomus</taxon>
    </lineage>
</organism>
<feature type="non-terminal residue" evidence="10">
    <location>
        <position position="95"/>
    </location>
</feature>
<evidence type="ECO:0000256" key="3">
    <source>
        <dbReference type="ARBA" id="ARBA00022695"/>
    </source>
</evidence>
<keyword evidence="7" id="KW-0378">Hydrolase</keyword>
<keyword evidence="8" id="KW-0695">RNA-directed DNA polymerase</keyword>
<dbReference type="Proteomes" id="UP000789572">
    <property type="component" value="Unassembled WGS sequence"/>
</dbReference>
<comment type="caution">
    <text evidence="10">The sequence shown here is derived from an EMBL/GenBank/DDBJ whole genome shotgun (WGS) entry which is preliminary data.</text>
</comment>
<keyword evidence="11" id="KW-1185">Reference proteome</keyword>
<evidence type="ECO:0000256" key="8">
    <source>
        <dbReference type="ARBA" id="ARBA00022918"/>
    </source>
</evidence>
<evidence type="ECO:0000313" key="10">
    <source>
        <dbReference type="EMBL" id="CAG8671917.1"/>
    </source>
</evidence>
<evidence type="ECO:0000259" key="9">
    <source>
        <dbReference type="PROSITE" id="PS50878"/>
    </source>
</evidence>
<feature type="non-terminal residue" evidence="10">
    <location>
        <position position="1"/>
    </location>
</feature>
<dbReference type="InterPro" id="IPR043502">
    <property type="entry name" value="DNA/RNA_pol_sf"/>
</dbReference>
<dbReference type="PROSITE" id="PS50878">
    <property type="entry name" value="RT_POL"/>
    <property type="match status" value="1"/>
</dbReference>
<keyword evidence="3" id="KW-0548">Nucleotidyltransferase</keyword>
<dbReference type="GO" id="GO:0004519">
    <property type="term" value="F:endonuclease activity"/>
    <property type="evidence" value="ECO:0007669"/>
    <property type="project" value="UniProtKB-KW"/>
</dbReference>
<accession>A0A9N9EFM6</accession>
<evidence type="ECO:0000313" key="11">
    <source>
        <dbReference type="Proteomes" id="UP000789572"/>
    </source>
</evidence>
<evidence type="ECO:0000256" key="7">
    <source>
        <dbReference type="ARBA" id="ARBA00022801"/>
    </source>
</evidence>
<dbReference type="GO" id="GO:0004190">
    <property type="term" value="F:aspartic-type endopeptidase activity"/>
    <property type="evidence" value="ECO:0007669"/>
    <property type="project" value="UniProtKB-KW"/>
</dbReference>
<dbReference type="AlphaFoldDB" id="A0A9N9EFM6"/>
<dbReference type="PANTHER" id="PTHR33064">
    <property type="entry name" value="POL PROTEIN"/>
    <property type="match status" value="1"/>
</dbReference>
<dbReference type="PANTHER" id="PTHR33064:SF37">
    <property type="entry name" value="RIBONUCLEASE H"/>
    <property type="match status" value="1"/>
</dbReference>
<evidence type="ECO:0000256" key="2">
    <source>
        <dbReference type="ARBA" id="ARBA00022679"/>
    </source>
</evidence>
<keyword evidence="1" id="KW-0645">Protease</keyword>
<keyword evidence="6" id="KW-0255">Endonuclease</keyword>
<dbReference type="SUPFAM" id="SSF56672">
    <property type="entry name" value="DNA/RNA polymerases"/>
    <property type="match status" value="1"/>
</dbReference>
<keyword evidence="2" id="KW-0808">Transferase</keyword>
<dbReference type="Gene3D" id="3.30.70.270">
    <property type="match status" value="1"/>
</dbReference>
<dbReference type="GO" id="GO:0003964">
    <property type="term" value="F:RNA-directed DNA polymerase activity"/>
    <property type="evidence" value="ECO:0007669"/>
    <property type="project" value="UniProtKB-KW"/>
</dbReference>
<dbReference type="OrthoDB" id="2204395at2759"/>
<dbReference type="GO" id="GO:0006508">
    <property type="term" value="P:proteolysis"/>
    <property type="evidence" value="ECO:0007669"/>
    <property type="project" value="UniProtKB-KW"/>
</dbReference>
<gene>
    <name evidence="10" type="ORF">POCULU_LOCUS11017</name>
</gene>
<dbReference type="InterPro" id="IPR041373">
    <property type="entry name" value="RT_RNaseH"/>
</dbReference>
<dbReference type="InterPro" id="IPR000477">
    <property type="entry name" value="RT_dom"/>
</dbReference>
<proteinExistence type="predicted"/>
<dbReference type="InterPro" id="IPR051320">
    <property type="entry name" value="Viral_Replic_Matur_Polypro"/>
</dbReference>
<evidence type="ECO:0000256" key="1">
    <source>
        <dbReference type="ARBA" id="ARBA00022670"/>
    </source>
</evidence>
<evidence type="ECO:0000256" key="6">
    <source>
        <dbReference type="ARBA" id="ARBA00022759"/>
    </source>
</evidence>
<dbReference type="EMBL" id="CAJVPJ010006905">
    <property type="protein sequence ID" value="CAG8671917.1"/>
    <property type="molecule type" value="Genomic_DNA"/>
</dbReference>
<feature type="domain" description="Reverse transcriptase" evidence="9">
    <location>
        <begin position="1"/>
        <end position="53"/>
    </location>
</feature>
<sequence>VYLDDINIGSKTFEQYLEHLKQVFEHLKDAGLKLNPEKCFFFKQKLLFLGHIISEKGAILSQKDNDNSEHIIAYASRTLNPYEKNYLITELECLA</sequence>
<protein>
    <submittedName>
        <fullName evidence="10">2071_t:CDS:1</fullName>
    </submittedName>
</protein>
<keyword evidence="4" id="KW-0540">Nuclease</keyword>
<evidence type="ECO:0000256" key="5">
    <source>
        <dbReference type="ARBA" id="ARBA00022750"/>
    </source>
</evidence>